<reference evidence="1" key="1">
    <citation type="submission" date="2013-07" db="EMBL/GenBank/DDBJ databases">
        <title>The genome of an arbuscular mycorrhizal fungus provides insights into the evolution of the oldest plant symbiosis.</title>
        <authorList>
            <consortium name="DOE Joint Genome Institute"/>
            <person name="Tisserant E."/>
            <person name="Malbreil M."/>
            <person name="Kuo A."/>
            <person name="Kohler A."/>
            <person name="Symeonidi A."/>
            <person name="Balestrini R."/>
            <person name="Charron P."/>
            <person name="Duensing N."/>
            <person name="Frei-dit-Frey N."/>
            <person name="Gianinazzi-Pearson V."/>
            <person name="Gilbert B."/>
            <person name="Handa Y."/>
            <person name="Hijri M."/>
            <person name="Kaul R."/>
            <person name="Kawaguchi M."/>
            <person name="Krajinski F."/>
            <person name="Lammers P."/>
            <person name="Lapierre D."/>
            <person name="Masclaux F.G."/>
            <person name="Murat C."/>
            <person name="Morin E."/>
            <person name="Ndikumana S."/>
            <person name="Pagni M."/>
            <person name="Petitpierre D."/>
            <person name="Requena N."/>
            <person name="Rosikiewicz P."/>
            <person name="Riley R."/>
            <person name="Saito K."/>
            <person name="San Clemente H."/>
            <person name="Shapiro H."/>
            <person name="van Tuinen D."/>
            <person name="Becard G."/>
            <person name="Bonfante P."/>
            <person name="Paszkowski U."/>
            <person name="Shachar-Hill Y."/>
            <person name="Young J.P."/>
            <person name="Sanders I.R."/>
            <person name="Henrissat B."/>
            <person name="Rensing S.A."/>
            <person name="Grigoriev I.V."/>
            <person name="Corradi N."/>
            <person name="Roux C."/>
            <person name="Martin F."/>
        </authorList>
    </citation>
    <scope>NUCLEOTIDE SEQUENCE</scope>
    <source>
        <strain evidence="1">DAOM 197198</strain>
    </source>
</reference>
<accession>U9ULL7</accession>
<dbReference type="AlphaFoldDB" id="U9ULL7"/>
<dbReference type="EMBL" id="KI277208">
    <property type="protein sequence ID" value="ESA20567.1"/>
    <property type="molecule type" value="Genomic_DNA"/>
</dbReference>
<sequence>MIFGTVIIKLKRQISSWETILVQGVFSKTCSYNKKINRRFPLAFMRDTNYKVSIKFKGLIFVLINKKQNGISVKYPLDFGKMAFRSSDFWYKVIYYQVHIYPCNLLKVSKVPGKMASAKLELDLEPAECNFIVQASWQKLTNVCLVELLEVHVLTILQIFGNQWLMPKPPCGRI</sequence>
<protein>
    <submittedName>
        <fullName evidence="1">Uncharacterized protein</fullName>
    </submittedName>
</protein>
<dbReference type="HOGENOM" id="CLU_1540896_0_0_1"/>
<proteinExistence type="predicted"/>
<evidence type="ECO:0000313" key="1">
    <source>
        <dbReference type="EMBL" id="ESA20567.1"/>
    </source>
</evidence>
<gene>
    <name evidence="1" type="ORF">GLOINDRAFT_92299</name>
</gene>
<organism evidence="1">
    <name type="scientific">Rhizophagus irregularis (strain DAOM 181602 / DAOM 197198 / MUCL 43194)</name>
    <name type="common">Arbuscular mycorrhizal fungus</name>
    <name type="synonym">Glomus intraradices</name>
    <dbReference type="NCBI Taxonomy" id="747089"/>
    <lineage>
        <taxon>Eukaryota</taxon>
        <taxon>Fungi</taxon>
        <taxon>Fungi incertae sedis</taxon>
        <taxon>Mucoromycota</taxon>
        <taxon>Glomeromycotina</taxon>
        <taxon>Glomeromycetes</taxon>
        <taxon>Glomerales</taxon>
        <taxon>Glomeraceae</taxon>
        <taxon>Rhizophagus</taxon>
    </lineage>
</organism>
<name>U9ULL7_RHIID</name>